<comment type="caution">
    <text evidence="2">The sequence shown here is derived from an EMBL/GenBank/DDBJ whole genome shotgun (WGS) entry which is preliminary data.</text>
</comment>
<gene>
    <name evidence="2" type="ORF">FEM03_00635</name>
</gene>
<feature type="transmembrane region" description="Helical" evidence="1">
    <location>
        <begin position="118"/>
        <end position="139"/>
    </location>
</feature>
<sequence>MKLIFENLDLLLRFVALLQLALAVLNLFIARILNWKPEVDAMSPLVRDVFIIHGWFITITVAMFGILTWRFAPEMAHAPTELSRWLCAAIGIFWGIRCVLQWLHYSPAHWQGKPGRTFIHWLLFVGYFAWTTVYFFAVLA</sequence>
<evidence type="ECO:0000313" key="2">
    <source>
        <dbReference type="EMBL" id="TLD72616.1"/>
    </source>
</evidence>
<dbReference type="OrthoDB" id="190640at2"/>
<evidence type="ECO:0000256" key="1">
    <source>
        <dbReference type="SAM" id="Phobius"/>
    </source>
</evidence>
<dbReference type="EMBL" id="VAUV01000001">
    <property type="protein sequence ID" value="TLD72616.1"/>
    <property type="molecule type" value="Genomic_DNA"/>
</dbReference>
<feature type="transmembrane region" description="Helical" evidence="1">
    <location>
        <begin position="84"/>
        <end position="103"/>
    </location>
</feature>
<dbReference type="AlphaFoldDB" id="A0A5R8KJX0"/>
<protein>
    <submittedName>
        <fullName evidence="2">Uncharacterized protein</fullName>
    </submittedName>
</protein>
<dbReference type="Proteomes" id="UP000306196">
    <property type="component" value="Unassembled WGS sequence"/>
</dbReference>
<reference evidence="2 3" key="1">
    <citation type="submission" date="2019-05" db="EMBL/GenBank/DDBJ databases">
        <title>Verrucobacter flavum gen. nov., sp. nov. a new member of the family Verrucomicrobiaceae.</title>
        <authorList>
            <person name="Szuroczki S."/>
            <person name="Abbaszade G."/>
            <person name="Szabo A."/>
            <person name="Felfoldi T."/>
            <person name="Schumann P."/>
            <person name="Boka K."/>
            <person name="Keki Z."/>
            <person name="Toumi M."/>
            <person name="Toth E."/>
        </authorList>
    </citation>
    <scope>NUCLEOTIDE SEQUENCE [LARGE SCALE GENOMIC DNA]</scope>
    <source>
        <strain evidence="2 3">MG-N-17</strain>
    </source>
</reference>
<dbReference type="RefSeq" id="WP_138084239.1">
    <property type="nucleotide sequence ID" value="NZ_VAUV01000001.1"/>
</dbReference>
<evidence type="ECO:0000313" key="3">
    <source>
        <dbReference type="Proteomes" id="UP000306196"/>
    </source>
</evidence>
<name>A0A5R8KJX0_9BACT</name>
<keyword evidence="1" id="KW-0812">Transmembrane</keyword>
<keyword evidence="1" id="KW-0472">Membrane</keyword>
<accession>A0A5R8KJX0</accession>
<feature type="transmembrane region" description="Helical" evidence="1">
    <location>
        <begin position="12"/>
        <end position="30"/>
    </location>
</feature>
<organism evidence="2 3">
    <name type="scientific">Phragmitibacter flavus</name>
    <dbReference type="NCBI Taxonomy" id="2576071"/>
    <lineage>
        <taxon>Bacteria</taxon>
        <taxon>Pseudomonadati</taxon>
        <taxon>Verrucomicrobiota</taxon>
        <taxon>Verrucomicrobiia</taxon>
        <taxon>Verrucomicrobiales</taxon>
        <taxon>Verrucomicrobiaceae</taxon>
        <taxon>Phragmitibacter</taxon>
    </lineage>
</organism>
<keyword evidence="3" id="KW-1185">Reference proteome</keyword>
<proteinExistence type="predicted"/>
<feature type="transmembrane region" description="Helical" evidence="1">
    <location>
        <begin position="50"/>
        <end position="72"/>
    </location>
</feature>
<keyword evidence="1" id="KW-1133">Transmembrane helix</keyword>